<dbReference type="EMBL" id="JALBCA010000135">
    <property type="protein sequence ID" value="KAI2382243.1"/>
    <property type="molecule type" value="Genomic_DNA"/>
</dbReference>
<comment type="caution">
    <text evidence="1">The sequence shown here is derived from an EMBL/GenBank/DDBJ whole genome shotgun (WGS) entry which is preliminary data.</text>
</comment>
<gene>
    <name evidence="1" type="primary">SPO11</name>
    <name evidence="1" type="ORF">LOY88_006207</name>
</gene>
<sequence>MATNCEDSSGCGDSGASREETVKFFVNSMLDNIINALSSPDGLPSVTLKRRPTYSHCVLEPGTRALQADEHVQDTVVTYSWPGKTARDAWRFGIIMRILGCVSEAIQQKFVASKRDIYYLDPEYFGSQRIVDRYIEDIAYTIGVDRAALHVTAAAKGLTAGRYGIKFANGSLLNVGEHNEVVLVHYSCFQRPNGCQGILIPRTDDIIGFDLSGIRWVLVVEKEAVFHRLVTLNYHIFSSAGEGILITGKGYPDVSTRAFARLILNKIMSSNIDNSVSPSMPSFPIHILVDGDPDGISIMSTYKYGSMARTHENSRLNIRYLEWLGLKISVEQISGSPDCCFIPLSLRDRKKSQTMLLNNPALSEEQEPEWRLELQRMLFLNTKAEIEILYDHSGSISRWLDRELKGKVF</sequence>
<proteinExistence type="predicted"/>
<evidence type="ECO:0000313" key="1">
    <source>
        <dbReference type="EMBL" id="KAI2382243.1"/>
    </source>
</evidence>
<accession>A0ACB8UNQ7</accession>
<protein>
    <submittedName>
        <fullName evidence="1">Endodeoxyribonuclease</fullName>
    </submittedName>
</protein>
<organism evidence="1">
    <name type="scientific">Ophidiomyces ophidiicola</name>
    <dbReference type="NCBI Taxonomy" id="1387563"/>
    <lineage>
        <taxon>Eukaryota</taxon>
        <taxon>Fungi</taxon>
        <taxon>Dikarya</taxon>
        <taxon>Ascomycota</taxon>
        <taxon>Pezizomycotina</taxon>
        <taxon>Eurotiomycetes</taxon>
        <taxon>Eurotiomycetidae</taxon>
        <taxon>Onygenales</taxon>
        <taxon>Onygenaceae</taxon>
        <taxon>Ophidiomyces</taxon>
    </lineage>
</organism>
<name>A0ACB8UNQ7_9EURO</name>
<reference evidence="1" key="1">
    <citation type="journal article" date="2022" name="bioRxiv">
        <title>Population genetic analysis of Ophidiomyces ophidiicola, the causative agent of snake fungal disease, indicates recent introductions to the USA.</title>
        <authorList>
            <person name="Ladner J.T."/>
            <person name="Palmer J.M."/>
            <person name="Ettinger C.L."/>
            <person name="Stajich J.E."/>
            <person name="Farrell T.M."/>
            <person name="Glorioso B.M."/>
            <person name="Lawson B."/>
            <person name="Price S.J."/>
            <person name="Stengle A.G."/>
            <person name="Grear D.A."/>
            <person name="Lorch J.M."/>
        </authorList>
    </citation>
    <scope>NUCLEOTIDE SEQUENCE</scope>
    <source>
        <strain evidence="1">NWHC 24266-5</strain>
    </source>
</reference>